<protein>
    <recommendedName>
        <fullName evidence="3">LysM domain-containing protein</fullName>
    </recommendedName>
</protein>
<dbReference type="AlphaFoldDB" id="A0A9X1RG51"/>
<comment type="caution">
    <text evidence="1">The sequence shown here is derived from an EMBL/GenBank/DDBJ whole genome shotgun (WGS) entry which is preliminary data.</text>
</comment>
<evidence type="ECO:0000313" key="2">
    <source>
        <dbReference type="Proteomes" id="UP001139308"/>
    </source>
</evidence>
<evidence type="ECO:0008006" key="3">
    <source>
        <dbReference type="Google" id="ProtNLM"/>
    </source>
</evidence>
<proteinExistence type="predicted"/>
<dbReference type="EMBL" id="JAKLJA010000001">
    <property type="protein sequence ID" value="MCG5072286.1"/>
    <property type="molecule type" value="Genomic_DNA"/>
</dbReference>
<sequence>MNPFATLTLDTPNGTFTFTGAEVPERIAFGGAQLLDVRKMIGGRRRINAMGADDAPLGWSGLFLYASAVDRARFLDSVRREGLQCTLSWDAFRYSVTVAQFHAEYKYPFRVPYSIQFEVIEDQTATVDSVPAVTPVQALATDLSRMNSLSNCIGDSTLNGLIGSLGTALSAVQAAAQPIANGLKAVTSFVSGVANCADQVVNTVEAAVTAAATPLLAVTSRVQSMITTGENVIANTAGVVAGAPAATNVYNSLAKMNSALQLPELYELRSLCGRMQTNLPLVSTPTSAKTITVGGGNLYAIAAQQYGDAQRWTDIANANGLSDPMLTGINTLIIP</sequence>
<gene>
    <name evidence="1" type="ORF">L5014_02725</name>
</gene>
<dbReference type="Proteomes" id="UP001139308">
    <property type="component" value="Unassembled WGS sequence"/>
</dbReference>
<organism evidence="1 2">
    <name type="scientific">Paraburkholderia tagetis</name>
    <dbReference type="NCBI Taxonomy" id="2913261"/>
    <lineage>
        <taxon>Bacteria</taxon>
        <taxon>Pseudomonadati</taxon>
        <taxon>Pseudomonadota</taxon>
        <taxon>Betaproteobacteria</taxon>
        <taxon>Burkholderiales</taxon>
        <taxon>Burkholderiaceae</taxon>
        <taxon>Paraburkholderia</taxon>
    </lineage>
</organism>
<reference evidence="1" key="1">
    <citation type="submission" date="2022-01" db="EMBL/GenBank/DDBJ databases">
        <title>Genome sequence and assembly of Parabukholderia sp. RG36.</title>
        <authorList>
            <person name="Chhetri G."/>
        </authorList>
    </citation>
    <scope>NUCLEOTIDE SEQUENCE</scope>
    <source>
        <strain evidence="1">RG36</strain>
    </source>
</reference>
<evidence type="ECO:0000313" key="1">
    <source>
        <dbReference type="EMBL" id="MCG5072286.1"/>
    </source>
</evidence>
<dbReference type="RefSeq" id="WP_238462037.1">
    <property type="nucleotide sequence ID" value="NZ_JAKLJA010000001.1"/>
</dbReference>
<accession>A0A9X1RG51</accession>
<name>A0A9X1RG51_9BURK</name>
<keyword evidence="2" id="KW-1185">Reference proteome</keyword>